<name>A0ABQ9NQL1_9PEZI</name>
<feature type="compositionally biased region" description="Polar residues" evidence="8">
    <location>
        <begin position="176"/>
        <end position="185"/>
    </location>
</feature>
<dbReference type="Pfam" id="PF00096">
    <property type="entry name" value="zf-C2H2"/>
    <property type="match status" value="2"/>
</dbReference>
<reference evidence="10" key="1">
    <citation type="submission" date="2022-10" db="EMBL/GenBank/DDBJ databases">
        <title>Culturing micro-colonial fungi from biological soil crusts in the Mojave desert and describing Neophaeococcomyces mojavensis, and introducing the new genera and species Taxawa tesnikishii.</title>
        <authorList>
            <person name="Kurbessoian T."/>
            <person name="Stajich J.E."/>
        </authorList>
    </citation>
    <scope>NUCLEOTIDE SEQUENCE</scope>
    <source>
        <strain evidence="10">TK_1</strain>
    </source>
</reference>
<dbReference type="PROSITE" id="PS50157">
    <property type="entry name" value="ZINC_FINGER_C2H2_2"/>
    <property type="match status" value="2"/>
</dbReference>
<feature type="compositionally biased region" description="Polar residues" evidence="8">
    <location>
        <begin position="300"/>
        <end position="309"/>
    </location>
</feature>
<evidence type="ECO:0000256" key="2">
    <source>
        <dbReference type="ARBA" id="ARBA00022723"/>
    </source>
</evidence>
<dbReference type="InterPro" id="IPR013087">
    <property type="entry name" value="Znf_C2H2_type"/>
</dbReference>
<feature type="compositionally biased region" description="Polar residues" evidence="8">
    <location>
        <begin position="239"/>
        <end position="283"/>
    </location>
</feature>
<keyword evidence="6" id="KW-0539">Nucleus</keyword>
<feature type="region of interest" description="Disordered" evidence="8">
    <location>
        <begin position="617"/>
        <end position="673"/>
    </location>
</feature>
<evidence type="ECO:0000256" key="1">
    <source>
        <dbReference type="ARBA" id="ARBA00004123"/>
    </source>
</evidence>
<gene>
    <name evidence="10" type="primary">CRZ1</name>
    <name evidence="10" type="ORF">H2201_006312</name>
</gene>
<dbReference type="Proteomes" id="UP001172684">
    <property type="component" value="Unassembled WGS sequence"/>
</dbReference>
<feature type="compositionally biased region" description="Low complexity" evidence="8">
    <location>
        <begin position="642"/>
        <end position="673"/>
    </location>
</feature>
<evidence type="ECO:0000259" key="9">
    <source>
        <dbReference type="PROSITE" id="PS50157"/>
    </source>
</evidence>
<evidence type="ECO:0000256" key="8">
    <source>
        <dbReference type="SAM" id="MobiDB-lite"/>
    </source>
</evidence>
<feature type="domain" description="C2H2-type" evidence="9">
    <location>
        <begin position="542"/>
        <end position="569"/>
    </location>
</feature>
<feature type="compositionally biased region" description="Polar residues" evidence="8">
    <location>
        <begin position="334"/>
        <end position="347"/>
    </location>
</feature>
<dbReference type="SMART" id="SM00355">
    <property type="entry name" value="ZnF_C2H2"/>
    <property type="match status" value="2"/>
</dbReference>
<feature type="region of interest" description="Disordered" evidence="8">
    <location>
        <begin position="711"/>
        <end position="754"/>
    </location>
</feature>
<keyword evidence="10" id="KW-0238">DNA-binding</keyword>
<keyword evidence="4 7" id="KW-0863">Zinc-finger</keyword>
<dbReference type="PANTHER" id="PTHR40626">
    <property type="entry name" value="MIP31509P"/>
    <property type="match status" value="1"/>
</dbReference>
<dbReference type="PANTHER" id="PTHR40626:SF11">
    <property type="entry name" value="ZINC FINGER PROTEIN YPR022C"/>
    <property type="match status" value="1"/>
</dbReference>
<protein>
    <submittedName>
        <fullName evidence="10">DNA-binding transcription factor</fullName>
    </submittedName>
</protein>
<keyword evidence="3" id="KW-0677">Repeat</keyword>
<dbReference type="EMBL" id="JAPDRL010000054">
    <property type="protein sequence ID" value="KAJ9661832.1"/>
    <property type="molecule type" value="Genomic_DNA"/>
</dbReference>
<evidence type="ECO:0000313" key="10">
    <source>
        <dbReference type="EMBL" id="KAJ9661832.1"/>
    </source>
</evidence>
<feature type="compositionally biased region" description="Polar residues" evidence="8">
    <location>
        <begin position="214"/>
        <end position="230"/>
    </location>
</feature>
<feature type="compositionally biased region" description="Polar residues" evidence="8">
    <location>
        <begin position="438"/>
        <end position="456"/>
    </location>
</feature>
<feature type="compositionally biased region" description="Polar residues" evidence="8">
    <location>
        <begin position="26"/>
        <end position="35"/>
    </location>
</feature>
<feature type="compositionally biased region" description="Low complexity" evidence="8">
    <location>
        <begin position="460"/>
        <end position="477"/>
    </location>
</feature>
<dbReference type="Gene3D" id="3.30.160.60">
    <property type="entry name" value="Classic Zinc Finger"/>
    <property type="match status" value="3"/>
</dbReference>
<organism evidence="10 11">
    <name type="scientific">Coniosporium apollinis</name>
    <dbReference type="NCBI Taxonomy" id="61459"/>
    <lineage>
        <taxon>Eukaryota</taxon>
        <taxon>Fungi</taxon>
        <taxon>Dikarya</taxon>
        <taxon>Ascomycota</taxon>
        <taxon>Pezizomycotina</taxon>
        <taxon>Dothideomycetes</taxon>
        <taxon>Dothideomycetes incertae sedis</taxon>
        <taxon>Coniosporium</taxon>
    </lineage>
</organism>
<feature type="compositionally biased region" description="Low complexity" evidence="8">
    <location>
        <begin position="154"/>
        <end position="165"/>
    </location>
</feature>
<sequence length="754" mass="81780">MNGQQRGRSPSVGNRNRIRHTPSPSPHRTYQQNISGLGLDQSLVDDSSRFNGTFNNQPNQSNQAPFGINSQYLGASQPQQYPQQANAIDQTFFQPQSVQPHGSPSPHFGPQGNLFQPNLLDLGNTSGSNGAFDSQFLTSNSFNQDQSINNSSYLDPHLLDLQPQPNHAIDPGDVMNTMTSAQMHSPTPPHMLQPGMRHVSGGSPHISPALHQAAFTSPNHSRHTSLSLDPSSAAYPQGQPAQWDNSFRQHQRAPSDTYSDVSSSAHPSPYMGNNDTFDFNDNPSPLLGAQQDPQLFPNLDTFNQFSLSETHPRRSPGQSPHISPRLMPQPTPPAFTNSSDFGLSRTMNPPFGTQAGGLDLFPGSGQEAFPQLTQHNGSIDRGQADQMSPPEISIDFAPPSRQPSFEPPKEPARENALSPPERSRSRMRAKSDPFIPSRPSTPGSDPSNTLSPNTAKHTSRSPSPSSKGSRRSSTSSIPHRDYILDLAASRPAPNATGDPSASPNRRSQKHPATFQCTLCPKRFTRAYNLRSHLRTHTDERPFVCSVCGKAFARQHDRKRHEGLHSGEKKFVCRGQLKDGSSWGCGRRFARADALGRHFRSEAGRVCIRPLLDEEARDKGWDQQQLQQQQQQQQQAGMDTDMLGAGQTAQPQQGGLGMQMSQPPQQPGFGAPFQQSSASYAATAAAAGPVYGLPAALLAQYPALAGLQWDALGGDEGDDGGRSSFDASSGGEMWDEDEDFGAGGQAFGYASDQGY</sequence>
<feature type="region of interest" description="Disordered" evidence="8">
    <location>
        <begin position="1"/>
        <end position="68"/>
    </location>
</feature>
<keyword evidence="2" id="KW-0479">Metal-binding</keyword>
<keyword evidence="11" id="KW-1185">Reference proteome</keyword>
<evidence type="ECO:0000256" key="6">
    <source>
        <dbReference type="ARBA" id="ARBA00023242"/>
    </source>
</evidence>
<dbReference type="PROSITE" id="PS00028">
    <property type="entry name" value="ZINC_FINGER_C2H2_1"/>
    <property type="match status" value="2"/>
</dbReference>
<feature type="compositionally biased region" description="Polar residues" evidence="8">
    <location>
        <begin position="1"/>
        <end position="14"/>
    </location>
</feature>
<evidence type="ECO:0000256" key="4">
    <source>
        <dbReference type="ARBA" id="ARBA00022771"/>
    </source>
</evidence>
<dbReference type="InterPro" id="IPR036236">
    <property type="entry name" value="Znf_C2H2_sf"/>
</dbReference>
<accession>A0ABQ9NQL1</accession>
<comment type="caution">
    <text evidence="10">The sequence shown here is derived from an EMBL/GenBank/DDBJ whole genome shotgun (WGS) entry which is preliminary data.</text>
</comment>
<feature type="region of interest" description="Disordered" evidence="8">
    <location>
        <begin position="147"/>
        <end position="513"/>
    </location>
</feature>
<comment type="subcellular location">
    <subcellularLocation>
        <location evidence="1">Nucleus</location>
    </subcellularLocation>
</comment>
<dbReference type="InterPro" id="IPR051059">
    <property type="entry name" value="VerF-like"/>
</dbReference>
<feature type="region of interest" description="Disordered" evidence="8">
    <location>
        <begin position="95"/>
        <end position="126"/>
    </location>
</feature>
<feature type="domain" description="C2H2-type" evidence="9">
    <location>
        <begin position="514"/>
        <end position="541"/>
    </location>
</feature>
<dbReference type="GO" id="GO:0003677">
    <property type="term" value="F:DNA binding"/>
    <property type="evidence" value="ECO:0007669"/>
    <property type="project" value="UniProtKB-KW"/>
</dbReference>
<evidence type="ECO:0000256" key="5">
    <source>
        <dbReference type="ARBA" id="ARBA00022833"/>
    </source>
</evidence>
<evidence type="ECO:0000256" key="3">
    <source>
        <dbReference type="ARBA" id="ARBA00022737"/>
    </source>
</evidence>
<feature type="compositionally biased region" description="Low complexity" evidence="8">
    <location>
        <begin position="622"/>
        <end position="634"/>
    </location>
</feature>
<dbReference type="SUPFAM" id="SSF57667">
    <property type="entry name" value="beta-beta-alpha zinc fingers"/>
    <property type="match status" value="1"/>
</dbReference>
<proteinExistence type="predicted"/>
<keyword evidence="5" id="KW-0862">Zinc</keyword>
<feature type="compositionally biased region" description="Polar residues" evidence="8">
    <location>
        <begin position="49"/>
        <end position="68"/>
    </location>
</feature>
<evidence type="ECO:0000313" key="11">
    <source>
        <dbReference type="Proteomes" id="UP001172684"/>
    </source>
</evidence>
<evidence type="ECO:0000256" key="7">
    <source>
        <dbReference type="PROSITE-ProRule" id="PRU00042"/>
    </source>
</evidence>